<evidence type="ECO:0000313" key="2">
    <source>
        <dbReference type="EMBL" id="KAF4046718.1"/>
    </source>
</evidence>
<dbReference type="EMBL" id="WSZM01000015">
    <property type="protein sequence ID" value="KAF4046718.1"/>
    <property type="molecule type" value="Genomic_DNA"/>
</dbReference>
<feature type="region of interest" description="Disordered" evidence="1">
    <location>
        <begin position="1"/>
        <end position="27"/>
    </location>
</feature>
<protein>
    <submittedName>
        <fullName evidence="2">Uncharacterized protein</fullName>
    </submittedName>
</protein>
<evidence type="ECO:0000256" key="1">
    <source>
        <dbReference type="SAM" id="MobiDB-lite"/>
    </source>
</evidence>
<evidence type="ECO:0000313" key="3">
    <source>
        <dbReference type="Proteomes" id="UP000602510"/>
    </source>
</evidence>
<gene>
    <name evidence="2" type="ORF">GN244_ATG01109</name>
</gene>
<dbReference type="AlphaFoldDB" id="A0A833TBR9"/>
<organism evidence="2 3">
    <name type="scientific">Phytophthora infestans</name>
    <name type="common">Potato late blight agent</name>
    <name type="synonym">Botrytis infestans</name>
    <dbReference type="NCBI Taxonomy" id="4787"/>
    <lineage>
        <taxon>Eukaryota</taxon>
        <taxon>Sar</taxon>
        <taxon>Stramenopiles</taxon>
        <taxon>Oomycota</taxon>
        <taxon>Peronosporomycetes</taxon>
        <taxon>Peronosporales</taxon>
        <taxon>Peronosporaceae</taxon>
        <taxon>Phytophthora</taxon>
    </lineage>
</organism>
<proteinExistence type="predicted"/>
<sequence length="91" mass="10054">MLITRSIRATEDGANGAKKSDLSDANQADPAGINPCFEKCRLDFQPLKDTDGIVHQNKYLLGCQQSNQLSASDFSKIRHLFNSIEGAIMQR</sequence>
<keyword evidence="3" id="KW-1185">Reference proteome</keyword>
<comment type="caution">
    <text evidence="2">The sequence shown here is derived from an EMBL/GenBank/DDBJ whole genome shotgun (WGS) entry which is preliminary data.</text>
</comment>
<reference evidence="2" key="1">
    <citation type="submission" date="2020-04" db="EMBL/GenBank/DDBJ databases">
        <title>Hybrid Assembly of Korean Phytophthora infestans isolates.</title>
        <authorList>
            <person name="Prokchorchik M."/>
            <person name="Lee Y."/>
            <person name="Seo J."/>
            <person name="Cho J.-H."/>
            <person name="Park Y.-E."/>
            <person name="Jang D.-C."/>
            <person name="Im J.-S."/>
            <person name="Choi J.-G."/>
            <person name="Park H.-J."/>
            <person name="Lee G.-B."/>
            <person name="Lee Y.-G."/>
            <person name="Hong S.-Y."/>
            <person name="Cho K."/>
            <person name="Sohn K.H."/>
        </authorList>
    </citation>
    <scope>NUCLEOTIDE SEQUENCE</scope>
    <source>
        <strain evidence="2">KR_1_A1</strain>
    </source>
</reference>
<accession>A0A833TBR9</accession>
<name>A0A833TBR9_PHYIN</name>
<dbReference type="Proteomes" id="UP000602510">
    <property type="component" value="Unassembled WGS sequence"/>
</dbReference>